<dbReference type="AlphaFoldDB" id="A0A6J5ZC80"/>
<gene>
    <name evidence="2" type="ORF">UFOPK3770_00720</name>
</gene>
<accession>A0A6J5ZC80</accession>
<feature type="transmembrane region" description="Helical" evidence="1">
    <location>
        <begin position="47"/>
        <end position="68"/>
    </location>
</feature>
<proteinExistence type="predicted"/>
<evidence type="ECO:0000256" key="1">
    <source>
        <dbReference type="SAM" id="Phobius"/>
    </source>
</evidence>
<keyword evidence="1" id="KW-0812">Transmembrane</keyword>
<dbReference type="EMBL" id="CAESAJ010000066">
    <property type="protein sequence ID" value="CAB4338030.1"/>
    <property type="molecule type" value="Genomic_DNA"/>
</dbReference>
<reference evidence="2" key="1">
    <citation type="submission" date="2020-05" db="EMBL/GenBank/DDBJ databases">
        <authorList>
            <person name="Chiriac C."/>
            <person name="Salcher M."/>
            <person name="Ghai R."/>
            <person name="Kavagutti S V."/>
        </authorList>
    </citation>
    <scope>NUCLEOTIDE SEQUENCE</scope>
</reference>
<name>A0A6J5ZC80_9ZZZZ</name>
<evidence type="ECO:0000313" key="2">
    <source>
        <dbReference type="EMBL" id="CAB4338030.1"/>
    </source>
</evidence>
<keyword evidence="1" id="KW-0472">Membrane</keyword>
<feature type="transmembrane region" description="Helical" evidence="1">
    <location>
        <begin position="18"/>
        <end position="41"/>
    </location>
</feature>
<organism evidence="2">
    <name type="scientific">freshwater metagenome</name>
    <dbReference type="NCBI Taxonomy" id="449393"/>
    <lineage>
        <taxon>unclassified sequences</taxon>
        <taxon>metagenomes</taxon>
        <taxon>ecological metagenomes</taxon>
    </lineage>
</organism>
<keyword evidence="1" id="KW-1133">Transmembrane helix</keyword>
<sequence length="78" mass="9003">MLIALFTDRISQSLDGSLFTAFVGWLFLPITELCYVVMFWWNGDVSGFSWFVVALGFLLDLSSTWGTFHWRSTRRAQS</sequence>
<protein>
    <submittedName>
        <fullName evidence="2">Unannotated protein</fullName>
    </submittedName>
</protein>